<evidence type="ECO:0000313" key="1">
    <source>
        <dbReference type="EMBL" id="CAB4966297.1"/>
    </source>
</evidence>
<protein>
    <submittedName>
        <fullName evidence="1">Unannotated protein</fullName>
    </submittedName>
</protein>
<organism evidence="1">
    <name type="scientific">freshwater metagenome</name>
    <dbReference type="NCBI Taxonomy" id="449393"/>
    <lineage>
        <taxon>unclassified sequences</taxon>
        <taxon>metagenomes</taxon>
        <taxon>ecological metagenomes</taxon>
    </lineage>
</organism>
<name>A0A6J7LDV7_9ZZZZ</name>
<accession>A0A6J7LDV7</accession>
<dbReference type="EMBL" id="CAFBNF010000442">
    <property type="protein sequence ID" value="CAB4966297.1"/>
    <property type="molecule type" value="Genomic_DNA"/>
</dbReference>
<reference evidence="1" key="1">
    <citation type="submission" date="2020-05" db="EMBL/GenBank/DDBJ databases">
        <authorList>
            <person name="Chiriac C."/>
            <person name="Salcher M."/>
            <person name="Ghai R."/>
            <person name="Kavagutti S V."/>
        </authorList>
    </citation>
    <scope>NUCLEOTIDE SEQUENCE</scope>
</reference>
<proteinExistence type="predicted"/>
<gene>
    <name evidence="1" type="ORF">UFOPK3773_02507</name>
</gene>
<dbReference type="AlphaFoldDB" id="A0A6J7LDV7"/>
<sequence length="240" mass="26682">MTLLWVTRAALDDLGYGAHAGQDLSPYQRRHPVLASFYSKRAQSVVGTQQLEGVPHQEGIWNLHAQDPHRAVTWYDAAEDVVFLLACSPHVYAVFVDRYRRGTLKPTEADYVDVATHRRNASGLDDDFIAVVESQEPDLVQRALEAPGRVIQEILGSELPVAALLEVAVIADVSMTGDVYLVLRFTDRLRARSLPSDVVADLASILLPDADYEDIDWTPTSAPDELSVRPGDTVIRWTRH</sequence>